<dbReference type="InterPro" id="IPR014917">
    <property type="entry name" value="DUF1800"/>
</dbReference>
<protein>
    <submittedName>
        <fullName evidence="1">DUF1800 domain-containing protein</fullName>
    </submittedName>
</protein>
<dbReference type="KEGG" id="plia:E4191_12305"/>
<organism evidence="1 2">
    <name type="scientific">Paracoccus liaowanqingii</name>
    <dbReference type="NCBI Taxonomy" id="2560053"/>
    <lineage>
        <taxon>Bacteria</taxon>
        <taxon>Pseudomonadati</taxon>
        <taxon>Pseudomonadota</taxon>
        <taxon>Alphaproteobacteria</taxon>
        <taxon>Rhodobacterales</taxon>
        <taxon>Paracoccaceae</taxon>
        <taxon>Paracoccus</taxon>
    </lineage>
</organism>
<dbReference type="Proteomes" id="UP000296374">
    <property type="component" value="Chromosome"/>
</dbReference>
<dbReference type="AlphaFoldDB" id="A0A4P7HQ27"/>
<evidence type="ECO:0000313" key="1">
    <source>
        <dbReference type="EMBL" id="QBX35391.1"/>
    </source>
</evidence>
<gene>
    <name evidence="1" type="ORF">E4191_12305</name>
</gene>
<sequence>MLPYDHLAAFRLGYGLSPHLTPPADPQAVAASVQASTSLAPGDVTQDQLRDWQIEGQELGRNRREEMPGADEAFRAHRQQMNGIFRGAIVQRFARAVDDPSGFGERLVWFWADHFTVAGRNHYTNLMTEALISDAIRPHLTGRFAQMMFAAETHPAMLTYLDQSRSIGPNSIQARRNPDKAGGLNENLAREMIELHSLGAGADYDQQDIEQLAELLTGLAYYPRQPGVFQRRRAEPGAETVLGTSYGGRKGSLDDIRAVIDDLAVHPATAAHLARKMAVHFVADDPPQALVDRLAGVFSETGGDLGAMNLALAEAPELATHFRVKMRQPFEFLVAGMRSLGMDGAQIRDLPPRKVGLHLIQSMAIMGQPWASPPGPDGWPEAAESWASPQGLAMRINWALAAPAALVGRLPDARRFLHSCLGDTASETLAWAVPRAESQADGVALILASADFNRR</sequence>
<accession>A0A4P7HQ27</accession>
<evidence type="ECO:0000313" key="2">
    <source>
        <dbReference type="Proteomes" id="UP000296374"/>
    </source>
</evidence>
<reference evidence="2" key="1">
    <citation type="submission" date="2019-03" db="EMBL/GenBank/DDBJ databases">
        <authorList>
            <person name="Li J."/>
        </authorList>
    </citation>
    <scope>NUCLEOTIDE SEQUENCE [LARGE SCALE GENOMIC DNA]</scope>
    <source>
        <strain evidence="2">2251</strain>
    </source>
</reference>
<dbReference type="Pfam" id="PF08811">
    <property type="entry name" value="DUF1800"/>
    <property type="match status" value="1"/>
</dbReference>
<name>A0A4P7HQ27_9RHOB</name>
<dbReference type="RefSeq" id="WP_135313671.1">
    <property type="nucleotide sequence ID" value="NZ_CP038439.1"/>
</dbReference>
<dbReference type="EMBL" id="CP038439">
    <property type="protein sequence ID" value="QBX35391.1"/>
    <property type="molecule type" value="Genomic_DNA"/>
</dbReference>
<proteinExistence type="predicted"/>